<comment type="caution">
    <text evidence="1">The sequence shown here is derived from an EMBL/GenBank/DDBJ whole genome shotgun (WGS) entry which is preliminary data.</text>
</comment>
<protein>
    <submittedName>
        <fullName evidence="1">Uncharacterized protein</fullName>
    </submittedName>
</protein>
<organism evidence="1 2">
    <name type="scientific">Actinomadura gamaensis</name>
    <dbReference type="NCBI Taxonomy" id="1763541"/>
    <lineage>
        <taxon>Bacteria</taxon>
        <taxon>Bacillati</taxon>
        <taxon>Actinomycetota</taxon>
        <taxon>Actinomycetes</taxon>
        <taxon>Streptosporangiales</taxon>
        <taxon>Thermomonosporaceae</taxon>
        <taxon>Actinomadura</taxon>
    </lineage>
</organism>
<evidence type="ECO:0000313" key="1">
    <source>
        <dbReference type="EMBL" id="MFC4906860.1"/>
    </source>
</evidence>
<gene>
    <name evidence="1" type="ORF">ACFPCY_05985</name>
</gene>
<accession>A0ABV9TRX4</accession>
<sequence>MNASRYWRMARNDPAWFAQRLREEAEARTVVARRRIRRETDEAVRAAIARSGLAKVVASGPSAEVSYFAVLDGCTLNLHARLPEPVDGPAELVFARAGQRLRAPADPVAAGELTATVPLGEAAGGVALRSGGWRIGLQVHTATGERAFTLLGGARVLGTWDGPTTLTPPCPLTGMRFVPETSTTGMCLLRVTDPEPNAEIVRLDLTFSRATVDFELVGVPSVGVPADGVLATAQAAAQVAVRFQARGKAGGSAPAHTVAATPVERPGARGPVFRVTVPLRQMASGGGGRERLWHLFAEPSGERPLRLGRHLHDVRDPRRALRVAQRMIAVSPGALLRVRPYYTGAGDLVLACAPVPTSAPAASPEVSS</sequence>
<keyword evidence="2" id="KW-1185">Reference proteome</keyword>
<name>A0ABV9TRX4_9ACTN</name>
<evidence type="ECO:0000313" key="2">
    <source>
        <dbReference type="Proteomes" id="UP001595872"/>
    </source>
</evidence>
<reference evidence="2" key="1">
    <citation type="journal article" date="2019" name="Int. J. Syst. Evol. Microbiol.">
        <title>The Global Catalogue of Microorganisms (GCM) 10K type strain sequencing project: providing services to taxonomists for standard genome sequencing and annotation.</title>
        <authorList>
            <consortium name="The Broad Institute Genomics Platform"/>
            <consortium name="The Broad Institute Genome Sequencing Center for Infectious Disease"/>
            <person name="Wu L."/>
            <person name="Ma J."/>
        </authorList>
    </citation>
    <scope>NUCLEOTIDE SEQUENCE [LARGE SCALE GENOMIC DNA]</scope>
    <source>
        <strain evidence="2">KLKA75</strain>
    </source>
</reference>
<proteinExistence type="predicted"/>
<dbReference type="RefSeq" id="WP_378252602.1">
    <property type="nucleotide sequence ID" value="NZ_JBHSIT010000002.1"/>
</dbReference>
<dbReference type="Proteomes" id="UP001595872">
    <property type="component" value="Unassembled WGS sequence"/>
</dbReference>
<dbReference type="EMBL" id="JBHSIT010000002">
    <property type="protein sequence ID" value="MFC4906860.1"/>
    <property type="molecule type" value="Genomic_DNA"/>
</dbReference>